<dbReference type="GO" id="GO:0005975">
    <property type="term" value="P:carbohydrate metabolic process"/>
    <property type="evidence" value="ECO:0007669"/>
    <property type="project" value="InterPro"/>
</dbReference>
<dbReference type="Gene3D" id="2.150.10.10">
    <property type="entry name" value="Serralysin-like metalloprotease, C-terminal"/>
    <property type="match status" value="1"/>
</dbReference>
<dbReference type="CDD" id="cd08023">
    <property type="entry name" value="GH16_laminarinase_like"/>
    <property type="match status" value="1"/>
</dbReference>
<feature type="domain" description="GH16" evidence="2">
    <location>
        <begin position="1"/>
        <end position="252"/>
    </location>
</feature>
<dbReference type="InterPro" id="IPR025282">
    <property type="entry name" value="DUF4214"/>
</dbReference>
<keyword evidence="4" id="KW-1185">Reference proteome</keyword>
<evidence type="ECO:0000256" key="1">
    <source>
        <dbReference type="ARBA" id="ARBA00006865"/>
    </source>
</evidence>
<gene>
    <name evidence="3" type="ORF">GCM10011322_37540</name>
</gene>
<dbReference type="GO" id="GO:0004553">
    <property type="term" value="F:hydrolase activity, hydrolyzing O-glycosyl compounds"/>
    <property type="evidence" value="ECO:0007669"/>
    <property type="project" value="InterPro"/>
</dbReference>
<dbReference type="PROSITE" id="PS51762">
    <property type="entry name" value="GH16_2"/>
    <property type="match status" value="1"/>
</dbReference>
<evidence type="ECO:0000313" key="4">
    <source>
        <dbReference type="Proteomes" id="UP000600449"/>
    </source>
</evidence>
<sequence>MPNLSNHRLLFSEEFDDVSLYDGRSTGIWKTEGYWGWRTQSGNNEQQFYVDPAYEGLGLDPFRIENGALVITAQPAPDGIGSLIENRDYVSGMITSEQSFSSQYGYFEIRAEMPEGRGLWPAFWMLAIDGQWPPEIDVVEVLGHETDNLYATQHYVDERGRKTADHVARVDDLFDSADGFHTYGVEWNADEVIWYFDDIEVGRAANRNVEQPMYVLANLAVGGYWPGMPNATTPFPAEMRIDSIRVYQLPPERAPVAIPEHWAPIDPATAFSDLTKTGAPESWAWRTTMDADDVKVILRGDWARYVTGNDLDNYVRASDAPYCEIDGGGGNDVFRGGRGIDVYIVRDGDGNDAILDFSNAIGNQDKVRLDGFHFEHFDEVLPWLQQVGTDVMLRLDEDQALLFHDITIADLSPEQFVFVNTVAPPPGATPIGIAQEVKSDWEMGIERVETDGGVRISGLPEPHARSAYLLYGGAFDRTPDEGGLLFWTRAMAEGWSLEQVADAFVASPEFAALHGAPVHAMSDDVLVARFYENVLGRGGDAEGVAFWRDFLADDRGDAADVLAHFTLLPEFGARLIPDTDDGYSIL</sequence>
<comment type="caution">
    <text evidence="3">The sequence shown here is derived from an EMBL/GenBank/DDBJ whole genome shotgun (WGS) entry which is preliminary data.</text>
</comment>
<accession>A0A917QE15</accession>
<name>A0A917QE15_9HYPH</name>
<dbReference type="InterPro" id="IPR000757">
    <property type="entry name" value="Beta-glucanase-like"/>
</dbReference>
<evidence type="ECO:0000313" key="3">
    <source>
        <dbReference type="EMBL" id="GGK46964.1"/>
    </source>
</evidence>
<dbReference type="PANTHER" id="PTHR10963">
    <property type="entry name" value="GLYCOSYL HYDROLASE-RELATED"/>
    <property type="match status" value="1"/>
</dbReference>
<evidence type="ECO:0000259" key="2">
    <source>
        <dbReference type="PROSITE" id="PS51762"/>
    </source>
</evidence>
<dbReference type="EMBL" id="BMMF01000012">
    <property type="protein sequence ID" value="GGK46964.1"/>
    <property type="molecule type" value="Genomic_DNA"/>
</dbReference>
<dbReference type="SUPFAM" id="SSF49899">
    <property type="entry name" value="Concanavalin A-like lectins/glucanases"/>
    <property type="match status" value="1"/>
</dbReference>
<dbReference type="PANTHER" id="PTHR10963:SF55">
    <property type="entry name" value="GLYCOSIDE HYDROLASE FAMILY 16 PROTEIN"/>
    <property type="match status" value="1"/>
</dbReference>
<comment type="similarity">
    <text evidence="1">Belongs to the glycosyl hydrolase 16 family.</text>
</comment>
<reference evidence="3 4" key="1">
    <citation type="journal article" date="2014" name="Int. J. Syst. Evol. Microbiol.">
        <title>Complete genome sequence of Corynebacterium casei LMG S-19264T (=DSM 44701T), isolated from a smear-ripened cheese.</title>
        <authorList>
            <consortium name="US DOE Joint Genome Institute (JGI-PGF)"/>
            <person name="Walter F."/>
            <person name="Albersmeier A."/>
            <person name="Kalinowski J."/>
            <person name="Ruckert C."/>
        </authorList>
    </citation>
    <scope>NUCLEOTIDE SEQUENCE [LARGE SCALE GENOMIC DNA]</scope>
    <source>
        <strain evidence="3 4">CGMCC 1.9161</strain>
    </source>
</reference>
<protein>
    <recommendedName>
        <fullName evidence="2">GH16 domain-containing protein</fullName>
    </recommendedName>
</protein>
<dbReference type="Proteomes" id="UP000600449">
    <property type="component" value="Unassembled WGS sequence"/>
</dbReference>
<dbReference type="SUPFAM" id="SSF51120">
    <property type="entry name" value="beta-Roll"/>
    <property type="match status" value="1"/>
</dbReference>
<dbReference type="Gene3D" id="2.60.120.200">
    <property type="match status" value="1"/>
</dbReference>
<organism evidence="3 4">
    <name type="scientific">Salinarimonas ramus</name>
    <dbReference type="NCBI Taxonomy" id="690164"/>
    <lineage>
        <taxon>Bacteria</taxon>
        <taxon>Pseudomonadati</taxon>
        <taxon>Pseudomonadota</taxon>
        <taxon>Alphaproteobacteria</taxon>
        <taxon>Hyphomicrobiales</taxon>
        <taxon>Salinarimonadaceae</taxon>
        <taxon>Salinarimonas</taxon>
    </lineage>
</organism>
<dbReference type="InterPro" id="IPR011049">
    <property type="entry name" value="Serralysin-like_metalloprot_C"/>
</dbReference>
<dbReference type="AlphaFoldDB" id="A0A917QE15"/>
<dbReference type="Pfam" id="PF00722">
    <property type="entry name" value="Glyco_hydro_16"/>
    <property type="match status" value="1"/>
</dbReference>
<dbReference type="RefSeq" id="WP_188914794.1">
    <property type="nucleotide sequence ID" value="NZ_BMMF01000012.1"/>
</dbReference>
<proteinExistence type="inferred from homology"/>
<dbReference type="InterPro" id="IPR013320">
    <property type="entry name" value="ConA-like_dom_sf"/>
</dbReference>
<dbReference type="Pfam" id="PF13946">
    <property type="entry name" value="DUF4214"/>
    <property type="match status" value="1"/>
</dbReference>
<dbReference type="InterPro" id="IPR050546">
    <property type="entry name" value="Glycosyl_Hydrlase_16"/>
</dbReference>